<feature type="region of interest" description="Disordered" evidence="1">
    <location>
        <begin position="427"/>
        <end position="451"/>
    </location>
</feature>
<evidence type="ECO:0000313" key="2">
    <source>
        <dbReference type="EMBL" id="KAJ1523042.1"/>
    </source>
</evidence>
<feature type="compositionally biased region" description="Polar residues" evidence="1">
    <location>
        <begin position="673"/>
        <end position="683"/>
    </location>
</feature>
<reference evidence="2" key="1">
    <citation type="submission" date="2022-12" db="EMBL/GenBank/DDBJ databases">
        <title>Chromosome-level genome assembly of the bean flower thrips Megalurothrips usitatus.</title>
        <authorList>
            <person name="Ma L."/>
            <person name="Liu Q."/>
            <person name="Li H."/>
            <person name="Cai W."/>
        </authorList>
    </citation>
    <scope>NUCLEOTIDE SEQUENCE</scope>
    <source>
        <strain evidence="2">Cailab_2022a</strain>
    </source>
</reference>
<feature type="region of interest" description="Disordered" evidence="1">
    <location>
        <begin position="601"/>
        <end position="690"/>
    </location>
</feature>
<protein>
    <submittedName>
        <fullName evidence="2">Uncharacterized protein</fullName>
    </submittedName>
</protein>
<dbReference type="AlphaFoldDB" id="A0AAV7XGY9"/>
<accession>A0AAV7XGY9</accession>
<gene>
    <name evidence="2" type="ORF">ONE63_002172</name>
</gene>
<organism evidence="2 3">
    <name type="scientific">Megalurothrips usitatus</name>
    <name type="common">bean blossom thrips</name>
    <dbReference type="NCBI Taxonomy" id="439358"/>
    <lineage>
        <taxon>Eukaryota</taxon>
        <taxon>Metazoa</taxon>
        <taxon>Ecdysozoa</taxon>
        <taxon>Arthropoda</taxon>
        <taxon>Hexapoda</taxon>
        <taxon>Insecta</taxon>
        <taxon>Pterygota</taxon>
        <taxon>Neoptera</taxon>
        <taxon>Paraneoptera</taxon>
        <taxon>Thysanoptera</taxon>
        <taxon>Terebrantia</taxon>
        <taxon>Thripoidea</taxon>
        <taxon>Thripidae</taxon>
        <taxon>Megalurothrips</taxon>
    </lineage>
</organism>
<feature type="compositionally biased region" description="Basic and acidic residues" evidence="1">
    <location>
        <begin position="312"/>
        <end position="327"/>
    </location>
</feature>
<feature type="region of interest" description="Disordered" evidence="1">
    <location>
        <begin position="1"/>
        <end position="22"/>
    </location>
</feature>
<comment type="caution">
    <text evidence="2">The sequence shown here is derived from an EMBL/GenBank/DDBJ whole genome shotgun (WGS) entry which is preliminary data.</text>
</comment>
<dbReference type="EMBL" id="JAPTSV010000011">
    <property type="protein sequence ID" value="KAJ1523042.1"/>
    <property type="molecule type" value="Genomic_DNA"/>
</dbReference>
<proteinExistence type="predicted"/>
<dbReference type="EMBL" id="JAPTSV010000011">
    <property type="protein sequence ID" value="KAJ1523043.1"/>
    <property type="molecule type" value="Genomic_DNA"/>
</dbReference>
<evidence type="ECO:0000256" key="1">
    <source>
        <dbReference type="SAM" id="MobiDB-lite"/>
    </source>
</evidence>
<dbReference type="Proteomes" id="UP001075354">
    <property type="component" value="Chromosome 11"/>
</dbReference>
<name>A0AAV7XGY9_9NEOP</name>
<feature type="compositionally biased region" description="Polar residues" evidence="1">
    <location>
        <begin position="510"/>
        <end position="522"/>
    </location>
</feature>
<feature type="region of interest" description="Disordered" evidence="1">
    <location>
        <begin position="724"/>
        <end position="757"/>
    </location>
</feature>
<feature type="compositionally biased region" description="Polar residues" evidence="1">
    <location>
        <begin position="328"/>
        <end position="339"/>
    </location>
</feature>
<feature type="compositionally biased region" description="Polar residues" evidence="1">
    <location>
        <begin position="640"/>
        <end position="658"/>
    </location>
</feature>
<feature type="compositionally biased region" description="Polar residues" evidence="1">
    <location>
        <begin position="612"/>
        <end position="630"/>
    </location>
</feature>
<feature type="region of interest" description="Disordered" evidence="1">
    <location>
        <begin position="312"/>
        <end position="375"/>
    </location>
</feature>
<evidence type="ECO:0000313" key="3">
    <source>
        <dbReference type="Proteomes" id="UP001075354"/>
    </source>
</evidence>
<feature type="region of interest" description="Disordered" evidence="1">
    <location>
        <begin position="493"/>
        <end position="532"/>
    </location>
</feature>
<feature type="region of interest" description="Disordered" evidence="1">
    <location>
        <begin position="546"/>
        <end position="576"/>
    </location>
</feature>
<feature type="compositionally biased region" description="Polar residues" evidence="1">
    <location>
        <begin position="9"/>
        <end position="22"/>
    </location>
</feature>
<keyword evidence="3" id="KW-1185">Reference proteome</keyword>
<sequence>MAPSKSQKKVGSNGASSGKSTGLITGAILPAAKKVDPFPLMSYVAKNCKFEDDGEDSCLEEEEALKASNDQRLDDLLKQAAADAQTVEETSSDEARRKKALEVLYSMEHTRNQEETWKISQPQPKKQFLHPLKKSDKDEEYFSGTRKVKPVKERKRCRSDEVVMLDDGKLVPKDGASQLPIEITMPLRSSSYRPRVPSVGLPFTPAASPPPTLDNRWMQRSGSELFSDVQSNTLRAYNVTTDEEKAIALAIAESIRSAKEEQERILNFKDAYNCPSTSLSTARFDDKPYARPPADPLGTVWLDDGSSIVEATETKEMPKKNREKSIERNNNSWENTCMSTVDVGKQSKLDQRPKYSTGTTEKPHGNGTSGDLINNSSLNQRLLNSDNNSETRHSKLPSTLGFRKALDSVSQELDQDHASECISISLQTKQDADPEQRGSLPYQNSQVTHDGVRSNGYTATVAGPKLADQRLVSELLPFTESCASASSVMLTSRGMQPLEQPQKKKYAISEPQNGFESTSSTVPGCPIDSRAESKCSSTDLYAKVPMDNAGKYPETSSSGADSRPSKLPASSTSFNQKDCLSGSSFWDKPNPVELSADCSSRSLAGEKPKPQLPTSVPATALVQNSSSSESSARDKPEPQLLTSTPATALVQNVSSSESSARDKPQPSLAPVSSLIQNGSTSEFSVRDKPMPSRVLSSMPALVAAMKSFASENVPSSVVLNDKKYDSQQRSSMKISDKSLYQGESEEEPKKVPRPTTSNHIAHQLPKELPNPQPNVENIQTQICQMLLMQQLMQGMQPGNLPGMPNMCGFPGGMVGLPNNLHGMMPGLPNNLPGLPCNLPGLPENFPGLPASLPGCLPGLPNNLPGMMPGLPNNFSGMMPGPPNFLQGTPGVSNPSLGMQNNSNGLPNSFSGGLPDFMMPGMPNLKQFGAPLPIPGIVNCNSFGGLAGSMYQPGPTPLIPPGKGRGRLSKP</sequence>